<dbReference type="SUPFAM" id="SSF53383">
    <property type="entry name" value="PLP-dependent transferases"/>
    <property type="match status" value="1"/>
</dbReference>
<dbReference type="EMBL" id="KT984639">
    <property type="protein sequence ID" value="ANM86859.1"/>
    <property type="molecule type" value="mRNA"/>
</dbReference>
<dbReference type="InterPro" id="IPR000192">
    <property type="entry name" value="Aminotrans_V_dom"/>
</dbReference>
<name>A0A192ZIE3_9EUKA</name>
<protein>
    <submittedName>
        <fullName evidence="2">Molybdenum cofactor sulfurase</fullName>
    </submittedName>
</protein>
<gene>
    <name evidence="2" type="primary">MCS</name>
</gene>
<accession>A0A192ZIE3</accession>
<dbReference type="AlphaFoldDB" id="A0A192ZIE3"/>
<sequence>MWFKRFPSKKKRRDFLSMAASLWVRHRLLIAFLVFMGLGFFAIGAWIHMSTKGNGSKDEDAIGHAKKEFLSSSANERAYGYDGIIDEMVERELIPRLKDEVYLDYTGSGLYTLSQLDAYFEDLRQHVYGNTHSRSPSSSRTEDRVDEARKLILEFFNADPSEYTVIFTSGATAALKLVGEMFPISKKSHFEYLRANHNSVLGIRELFKQAGGSFGSISEENLEKSLWEREQSSFRAGDGVTKDGENVYHLFGYPAEDNYAGVKYPLEWIDRVKKHGIPAESWDGKRTVEDGKWLVLLDAAAYVPTNKLDLRKYHPDFVAVSWYKVFGFPNLGTLLVRNEHFDLCKKVFWGGGTVVISSCETDFCVLQGRPDLKYEDGTPAFLHILALPYGLRLMKELGIDRIQRHVWSLTSYLAREIADLKHSNGKKVAEIYGKHSLHDSSVQGGIVNFNLLTPSGDYVGYYDVQVKSAEVGFNLRTGVVCNPGACFDYLKISNSEVAEYYATKETCSDDQDVVNGKPLGSVRASLGYMSRFEDVFKLVQFLKDNYVH</sequence>
<feature type="domain" description="Aminotransferase class V" evidence="1">
    <location>
        <begin position="290"/>
        <end position="536"/>
    </location>
</feature>
<dbReference type="Gene3D" id="3.90.1150.10">
    <property type="entry name" value="Aspartate Aminotransferase, domain 1"/>
    <property type="match status" value="1"/>
</dbReference>
<reference evidence="2" key="1">
    <citation type="journal article" date="2016" name="Mol. Biol. Evol.">
        <title>Novel hydrogenosomes in the microaerophilic jakobid Stygiella incarcerata.</title>
        <authorList>
            <person name="Leger M.M."/>
            <person name="Eme L."/>
            <person name="Hug L.A."/>
            <person name="Roger A.J."/>
        </authorList>
    </citation>
    <scope>NUCLEOTIDE SEQUENCE</scope>
</reference>
<dbReference type="InterPro" id="IPR015421">
    <property type="entry name" value="PyrdxlP-dep_Trfase_major"/>
</dbReference>
<organism evidence="2">
    <name type="scientific">Stygiella incarcerata</name>
    <dbReference type="NCBI Taxonomy" id="1712417"/>
    <lineage>
        <taxon>Eukaryota</taxon>
        <taxon>Discoba</taxon>
        <taxon>Jakobida</taxon>
        <taxon>Andalucina</taxon>
        <taxon>Stygiellidae</taxon>
        <taxon>Stygiella</taxon>
    </lineage>
</organism>
<dbReference type="PANTHER" id="PTHR14237:SF80">
    <property type="entry name" value="MOLYBDENUM COFACTOR SULFURASE"/>
    <property type="match status" value="1"/>
</dbReference>
<dbReference type="InterPro" id="IPR015424">
    <property type="entry name" value="PyrdxlP-dep_Trfase"/>
</dbReference>
<feature type="domain" description="Aminotransferase class V" evidence="1">
    <location>
        <begin position="101"/>
        <end position="211"/>
    </location>
</feature>
<evidence type="ECO:0000259" key="1">
    <source>
        <dbReference type="Pfam" id="PF00266"/>
    </source>
</evidence>
<dbReference type="Gene3D" id="3.40.640.10">
    <property type="entry name" value="Type I PLP-dependent aspartate aminotransferase-like (Major domain)"/>
    <property type="match status" value="1"/>
</dbReference>
<proteinExistence type="evidence at transcript level"/>
<dbReference type="InterPro" id="IPR015422">
    <property type="entry name" value="PyrdxlP-dep_Trfase_small"/>
</dbReference>
<evidence type="ECO:0000313" key="2">
    <source>
        <dbReference type="EMBL" id="ANM86859.1"/>
    </source>
</evidence>
<dbReference type="Pfam" id="PF00266">
    <property type="entry name" value="Aminotran_5"/>
    <property type="match status" value="2"/>
</dbReference>
<dbReference type="PANTHER" id="PTHR14237">
    <property type="entry name" value="MOLYBDOPTERIN COFACTOR SULFURASE MOSC"/>
    <property type="match status" value="1"/>
</dbReference>